<dbReference type="AlphaFoldDB" id="C6PW53"/>
<name>C6PW53_9CLOT</name>
<dbReference type="Proteomes" id="UP000004198">
    <property type="component" value="Unassembled WGS sequence"/>
</dbReference>
<accession>C6PW53</accession>
<dbReference type="EMBL" id="ACVI01000051">
    <property type="protein sequence ID" value="EET86532.1"/>
    <property type="molecule type" value="Genomic_DNA"/>
</dbReference>
<evidence type="ECO:0000313" key="2">
    <source>
        <dbReference type="Proteomes" id="UP000004198"/>
    </source>
</evidence>
<gene>
    <name evidence="1" type="ORF">CcarbDRAFT_3020</name>
</gene>
<comment type="caution">
    <text evidence="1">The sequence shown here is derived from an EMBL/GenBank/DDBJ whole genome shotgun (WGS) entry which is preliminary data.</text>
</comment>
<keyword evidence="2" id="KW-1185">Reference proteome</keyword>
<reference evidence="1 2" key="1">
    <citation type="submission" date="2009-06" db="EMBL/GenBank/DDBJ databases">
        <title>The draft genome of Clostridium carboxidivorans P7.</title>
        <authorList>
            <consortium name="US DOE Joint Genome Institute (JGI-PGF)"/>
            <person name="Lucas S."/>
            <person name="Copeland A."/>
            <person name="Lapidus A."/>
            <person name="Glavina del Rio T."/>
            <person name="Tice H."/>
            <person name="Bruce D."/>
            <person name="Goodwin L."/>
            <person name="Pitluck S."/>
            <person name="Larimer F."/>
            <person name="Land M.L."/>
            <person name="Hauser L."/>
            <person name="Hemme C.L."/>
        </authorList>
    </citation>
    <scope>NUCLEOTIDE SEQUENCE [LARGE SCALE GENOMIC DNA]</scope>
    <source>
        <strain evidence="1 2">P7</strain>
    </source>
</reference>
<dbReference type="RefSeq" id="WP_007061905.1">
    <property type="nucleotide sequence ID" value="NZ_ACVI01000051.1"/>
</dbReference>
<protein>
    <submittedName>
        <fullName evidence="1">Uncharacterized protein</fullName>
    </submittedName>
</protein>
<evidence type="ECO:0000313" key="1">
    <source>
        <dbReference type="EMBL" id="EET86532.1"/>
    </source>
</evidence>
<sequence>MLIFSGIFKNAELNPEKICMTFNKKNITYGELVKNIDEKALFLAGKYEPASKIIIKK</sequence>
<organism evidence="1 2">
    <name type="scientific">Clostridium carboxidivorans P7</name>
    <dbReference type="NCBI Taxonomy" id="536227"/>
    <lineage>
        <taxon>Bacteria</taxon>
        <taxon>Bacillati</taxon>
        <taxon>Bacillota</taxon>
        <taxon>Clostridia</taxon>
        <taxon>Eubacteriales</taxon>
        <taxon>Clostridiaceae</taxon>
        <taxon>Clostridium</taxon>
    </lineage>
</organism>
<proteinExistence type="predicted"/>